<dbReference type="PROSITE" id="PS50943">
    <property type="entry name" value="HTH_CROC1"/>
    <property type="match status" value="1"/>
</dbReference>
<dbReference type="RefSeq" id="WP_088856997.1">
    <property type="nucleotide sequence ID" value="NZ_CP015103.1"/>
</dbReference>
<dbReference type="KEGG" id="tsl:A3L11_08255"/>
<evidence type="ECO:0000256" key="4">
    <source>
        <dbReference type="HAMAP-Rule" id="MF_00584"/>
    </source>
</evidence>
<dbReference type="Pfam" id="PF26553">
    <property type="entry name" value="PDDEXK_19"/>
    <property type="match status" value="1"/>
</dbReference>
<dbReference type="GeneID" id="33318221"/>
<dbReference type="NCBIfam" id="NF003162">
    <property type="entry name" value="PRK04140.1"/>
    <property type="match status" value="1"/>
</dbReference>
<dbReference type="InterPro" id="IPR010982">
    <property type="entry name" value="Lambda_DNA-bd_dom_sf"/>
</dbReference>
<evidence type="ECO:0000256" key="3">
    <source>
        <dbReference type="ARBA" id="ARBA00023163"/>
    </source>
</evidence>
<keyword evidence="1 4" id="KW-0805">Transcription regulation</keyword>
<dbReference type="Proteomes" id="UP000250125">
    <property type="component" value="Chromosome"/>
</dbReference>
<organism evidence="6 7">
    <name type="scientific">Thermococcus siculi</name>
    <dbReference type="NCBI Taxonomy" id="72803"/>
    <lineage>
        <taxon>Archaea</taxon>
        <taxon>Methanobacteriati</taxon>
        <taxon>Methanobacteriota</taxon>
        <taxon>Thermococci</taxon>
        <taxon>Thermococcales</taxon>
        <taxon>Thermococcaceae</taxon>
        <taxon>Thermococcus</taxon>
    </lineage>
</organism>
<evidence type="ECO:0000313" key="7">
    <source>
        <dbReference type="Proteomes" id="UP000250125"/>
    </source>
</evidence>
<dbReference type="GO" id="GO:0003700">
    <property type="term" value="F:DNA-binding transcription factor activity"/>
    <property type="evidence" value="ECO:0007669"/>
    <property type="project" value="UniProtKB-UniRule"/>
</dbReference>
<dbReference type="EMBL" id="CP015103">
    <property type="protein sequence ID" value="ASJ09777.1"/>
    <property type="molecule type" value="Genomic_DNA"/>
</dbReference>
<dbReference type="AlphaFoldDB" id="A0A2Z2MSX6"/>
<sequence length="318" mass="36251">MDRERLIRTVEAILRSTGYKTTRMEFKGSCFDIVASRLFLLLFIKVVTNIDTVTEEQAEDLKRLAKFFKASPLIVGVKTKNTELEEGVVYERFGIYALRPETLYDVLVENELPAIFAERGGFYVRVNGQLLRRLREERGYSINELASLLGVSRKSLINYERGEQAVSLEVAIRLEELFDEPIAEPIDVLNSTVEANLDVTPETPLEREIFDRLKKLGLGVVKVKKAPFNAVSREDEFRILTGIDERKTRSTVKRAEMVAEVSKIVNSDGVFILEKTRTEVVGEIPIIPKESLDEVHDADELIDLIEELKKEIKKQLFG</sequence>
<reference evidence="6 7" key="1">
    <citation type="submission" date="2016-04" db="EMBL/GenBank/DDBJ databases">
        <title>Complete genome sequence of Thermococcus siculi type strain RG-20.</title>
        <authorList>
            <person name="Oger P.M."/>
        </authorList>
    </citation>
    <scope>NUCLEOTIDE SEQUENCE [LARGE SCALE GENOMIC DNA]</scope>
    <source>
        <strain evidence="6 7">RG-20</strain>
    </source>
</reference>
<proteinExistence type="inferred from homology"/>
<dbReference type="CDD" id="cd00093">
    <property type="entry name" value="HTH_XRE"/>
    <property type="match status" value="1"/>
</dbReference>
<feature type="domain" description="HTH cro/C1-type" evidence="5">
    <location>
        <begin position="131"/>
        <end position="189"/>
    </location>
</feature>
<keyword evidence="3 4" id="KW-0804">Transcription</keyword>
<dbReference type="OrthoDB" id="31424at2157"/>
<dbReference type="SMART" id="SM00530">
    <property type="entry name" value="HTH_XRE"/>
    <property type="match status" value="1"/>
</dbReference>
<dbReference type="InterPro" id="IPR011335">
    <property type="entry name" value="Restrct_endonuc-II-like"/>
</dbReference>
<dbReference type="HAMAP" id="MF_00584">
    <property type="entry name" value="HTH_type_cro_C1"/>
    <property type="match status" value="1"/>
</dbReference>
<dbReference type="Pfam" id="PF01381">
    <property type="entry name" value="HTH_3"/>
    <property type="match status" value="1"/>
</dbReference>
<protein>
    <recommendedName>
        <fullName evidence="4">Putative HTH-type transcriptional regulatory protein A3L11_08255</fullName>
    </recommendedName>
</protein>
<name>A0A2Z2MSX6_9EURY</name>
<gene>
    <name evidence="6" type="ORF">A3L11_08255</name>
</gene>
<evidence type="ECO:0000256" key="1">
    <source>
        <dbReference type="ARBA" id="ARBA00023015"/>
    </source>
</evidence>
<accession>A0A2Z2MSX6</accession>
<dbReference type="GO" id="GO:0003677">
    <property type="term" value="F:DNA binding"/>
    <property type="evidence" value="ECO:0007669"/>
    <property type="project" value="UniProtKB-KW"/>
</dbReference>
<evidence type="ECO:0000259" key="5">
    <source>
        <dbReference type="PROSITE" id="PS50943"/>
    </source>
</evidence>
<evidence type="ECO:0000256" key="2">
    <source>
        <dbReference type="ARBA" id="ARBA00023125"/>
    </source>
</evidence>
<dbReference type="InterPro" id="IPR001387">
    <property type="entry name" value="Cro/C1-type_HTH"/>
</dbReference>
<keyword evidence="7" id="KW-1185">Reference proteome</keyword>
<dbReference type="SUPFAM" id="SSF52980">
    <property type="entry name" value="Restriction endonuclease-like"/>
    <property type="match status" value="1"/>
</dbReference>
<dbReference type="SUPFAM" id="SSF47413">
    <property type="entry name" value="lambda repressor-like DNA-binding domains"/>
    <property type="match status" value="1"/>
</dbReference>
<dbReference type="InterPro" id="IPR059051">
    <property type="entry name" value="MTH_967_PDDEXK"/>
</dbReference>
<keyword evidence="2 4" id="KW-0238">DNA-binding</keyword>
<dbReference type="InterPro" id="IPR020886">
    <property type="entry name" value="MTH_967-like"/>
</dbReference>
<evidence type="ECO:0000313" key="6">
    <source>
        <dbReference type="EMBL" id="ASJ09777.1"/>
    </source>
</evidence>
<dbReference type="Gene3D" id="1.10.260.40">
    <property type="entry name" value="lambda repressor-like DNA-binding domains"/>
    <property type="match status" value="1"/>
</dbReference>